<dbReference type="EMBL" id="CAICTM010001664">
    <property type="protein sequence ID" value="CAB9525364.1"/>
    <property type="molecule type" value="Genomic_DNA"/>
</dbReference>
<evidence type="ECO:0000256" key="1">
    <source>
        <dbReference type="SAM" id="MobiDB-lite"/>
    </source>
</evidence>
<evidence type="ECO:0000313" key="3">
    <source>
        <dbReference type="Proteomes" id="UP001153069"/>
    </source>
</evidence>
<name>A0A9N8ETT0_9STRA</name>
<feature type="compositionally biased region" description="Polar residues" evidence="1">
    <location>
        <begin position="41"/>
        <end position="60"/>
    </location>
</feature>
<evidence type="ECO:0000313" key="2">
    <source>
        <dbReference type="EMBL" id="CAB9525364.1"/>
    </source>
</evidence>
<proteinExistence type="predicted"/>
<comment type="caution">
    <text evidence="2">The sequence shown here is derived from an EMBL/GenBank/DDBJ whole genome shotgun (WGS) entry which is preliminary data.</text>
</comment>
<reference evidence="2" key="1">
    <citation type="submission" date="2020-06" db="EMBL/GenBank/DDBJ databases">
        <authorList>
            <consortium name="Plant Systems Biology data submission"/>
        </authorList>
    </citation>
    <scope>NUCLEOTIDE SEQUENCE</scope>
    <source>
        <strain evidence="2">D6</strain>
    </source>
</reference>
<feature type="region of interest" description="Disordered" evidence="1">
    <location>
        <begin position="34"/>
        <end position="74"/>
    </location>
</feature>
<sequence>MLSFLLAKLSWETKLLLHANSSKRSLLETFTAESPHHNHQMPPNSFRGSSNSVSIASDGNTTTTTSTDDVSRDPVPVIARATHDHKQHTRGSHKSVVPLGKAKKELIVFYHIFLPDEERGNRSTAIVAEQLEQIGHSGARNMSESVQVYYNTIGNRTIDEAAMNQTCANNHMQCEHTKHYTEGFEFHTLRDVRLYCRQEENINKQVVYIHNKGSYHTQKGNSVHLRRSMTTAVSSKECHTALADDKCNICGLSFSPWKSGPFFPGNFWTAQCQYIKDLLNPYNFRDMSATNRKKVLQMQKRGKLEVNLFPELPSTWGTGRYSAEFWVGSHPDIRPCDVASIRTYNTWESFDLQPSDMNLQLAPREPYQAESKIVARMPNTAKGRIREYFLGAGYLIRWRRYYRKVAGGDSWFWDYFPEGNLWKEAVKQHGGRAVAHMLNDFNGTSV</sequence>
<organism evidence="2 3">
    <name type="scientific">Seminavis robusta</name>
    <dbReference type="NCBI Taxonomy" id="568900"/>
    <lineage>
        <taxon>Eukaryota</taxon>
        <taxon>Sar</taxon>
        <taxon>Stramenopiles</taxon>
        <taxon>Ochrophyta</taxon>
        <taxon>Bacillariophyta</taxon>
        <taxon>Bacillariophyceae</taxon>
        <taxon>Bacillariophycidae</taxon>
        <taxon>Naviculales</taxon>
        <taxon>Naviculaceae</taxon>
        <taxon>Seminavis</taxon>
    </lineage>
</organism>
<dbReference type="AlphaFoldDB" id="A0A9N8ETT0"/>
<gene>
    <name evidence="2" type="ORF">SEMRO_1666_G289740.1</name>
</gene>
<keyword evidence="3" id="KW-1185">Reference proteome</keyword>
<protein>
    <submittedName>
        <fullName evidence="2">Uncharacterized protein</fullName>
    </submittedName>
</protein>
<accession>A0A9N8ETT0</accession>
<dbReference type="Proteomes" id="UP001153069">
    <property type="component" value="Unassembled WGS sequence"/>
</dbReference>
<dbReference type="OrthoDB" id="48757at2759"/>